<comment type="cofactor">
    <cofactor evidence="6">
        <name>Co(2+)</name>
        <dbReference type="ChEBI" id="CHEBI:48828"/>
    </cofactor>
    <cofactor evidence="6">
        <name>Zn(2+)</name>
        <dbReference type="ChEBI" id="CHEBI:29105"/>
    </cofactor>
    <cofactor evidence="6">
        <name>Mn(2+)</name>
        <dbReference type="ChEBI" id="CHEBI:29035"/>
    </cofactor>
    <cofactor evidence="6">
        <name>Fe(2+)</name>
        <dbReference type="ChEBI" id="CHEBI:29033"/>
    </cofactor>
    <text evidence="6">Binds 2 divalent metal cations per subunit. Has a high-affinity and a low affinity metal-binding site. The true nature of the physiological cofactor is under debate. The enzyme is active with cobalt, zinc, manganese or divalent iron ions.</text>
</comment>
<dbReference type="GO" id="GO:0004239">
    <property type="term" value="F:initiator methionyl aminopeptidase activity"/>
    <property type="evidence" value="ECO:0007669"/>
    <property type="project" value="UniProtKB-EC"/>
</dbReference>
<evidence type="ECO:0000259" key="7">
    <source>
        <dbReference type="Pfam" id="PF00557"/>
    </source>
</evidence>
<keyword evidence="5" id="KW-0378">Hydrolase</keyword>
<comment type="catalytic activity">
    <reaction evidence="6">
        <text>Release of N-terminal amino acids, preferentially methionine, from peptides and arylamides.</text>
        <dbReference type="EC" id="3.4.11.18"/>
    </reaction>
</comment>
<dbReference type="GO" id="GO:0070006">
    <property type="term" value="F:metalloaminopeptidase activity"/>
    <property type="evidence" value="ECO:0007669"/>
    <property type="project" value="InterPro"/>
</dbReference>
<name>A0A1F8H470_9BACT</name>
<protein>
    <recommendedName>
        <fullName evidence="6">Methionine aminopeptidase</fullName>
        <ecNumber evidence="6">3.4.11.18</ecNumber>
    </recommendedName>
</protein>
<proteinExistence type="inferred from homology"/>
<dbReference type="EC" id="3.4.11.18" evidence="6"/>
<comment type="similarity">
    <text evidence="6">Belongs to the peptidase M24A family.</text>
</comment>
<feature type="non-terminal residue" evidence="8">
    <location>
        <position position="1"/>
    </location>
</feature>
<evidence type="ECO:0000256" key="6">
    <source>
        <dbReference type="RuleBase" id="RU003653"/>
    </source>
</evidence>
<evidence type="ECO:0000256" key="5">
    <source>
        <dbReference type="ARBA" id="ARBA00022801"/>
    </source>
</evidence>
<evidence type="ECO:0000313" key="8">
    <source>
        <dbReference type="EMBL" id="OGN31639.1"/>
    </source>
</evidence>
<feature type="domain" description="Peptidase M24" evidence="7">
    <location>
        <begin position="1"/>
        <end position="152"/>
    </location>
</feature>
<dbReference type="InterPro" id="IPR001714">
    <property type="entry name" value="Pept_M24_MAP"/>
</dbReference>
<evidence type="ECO:0000256" key="3">
    <source>
        <dbReference type="ARBA" id="ARBA00022670"/>
    </source>
</evidence>
<keyword evidence="4 6" id="KW-0479">Metal-binding</keyword>
<dbReference type="NCBIfam" id="TIGR00500">
    <property type="entry name" value="met_pdase_I"/>
    <property type="match status" value="1"/>
</dbReference>
<dbReference type="Pfam" id="PF00557">
    <property type="entry name" value="Peptidase_M24"/>
    <property type="match status" value="1"/>
</dbReference>
<dbReference type="InterPro" id="IPR000994">
    <property type="entry name" value="Pept_M24"/>
</dbReference>
<comment type="function">
    <text evidence="1">Removes the N-terminal methionine from nascent proteins. The N-terminal methionine is often cleaved when the second residue in the primary sequence is small and uncharged (Met-Ala-, Cys, Gly, Pro, Ser, Thr, or Val). Requires deformylation of the N(alpha)-formylated initiator methionine before it can be hydrolyzed.</text>
</comment>
<dbReference type="InterPro" id="IPR036005">
    <property type="entry name" value="Creatinase/aminopeptidase-like"/>
</dbReference>
<organism evidence="8 9">
    <name type="scientific">Candidatus Yanofskybacteria bacterium RIFCSPLOWO2_02_FULL_43_10b</name>
    <dbReference type="NCBI Taxonomy" id="1802704"/>
    <lineage>
        <taxon>Bacteria</taxon>
        <taxon>Candidatus Yanofskyibacteriota</taxon>
    </lineage>
</organism>
<dbReference type="GO" id="GO:0005829">
    <property type="term" value="C:cytosol"/>
    <property type="evidence" value="ECO:0007669"/>
    <property type="project" value="TreeGrafter"/>
</dbReference>
<dbReference type="PANTHER" id="PTHR43330:SF27">
    <property type="entry name" value="METHIONINE AMINOPEPTIDASE"/>
    <property type="match status" value="1"/>
</dbReference>
<evidence type="ECO:0000256" key="1">
    <source>
        <dbReference type="ARBA" id="ARBA00002521"/>
    </source>
</evidence>
<dbReference type="PRINTS" id="PR00599">
    <property type="entry name" value="MAPEPTIDASE"/>
</dbReference>
<evidence type="ECO:0000256" key="4">
    <source>
        <dbReference type="ARBA" id="ARBA00022723"/>
    </source>
</evidence>
<comment type="caution">
    <text evidence="8">The sequence shown here is derived from an EMBL/GenBank/DDBJ whole genome shotgun (WGS) entry which is preliminary data.</text>
</comment>
<dbReference type="SUPFAM" id="SSF55920">
    <property type="entry name" value="Creatinase/aminopeptidase"/>
    <property type="match status" value="1"/>
</dbReference>
<dbReference type="Proteomes" id="UP000177676">
    <property type="component" value="Unassembled WGS sequence"/>
</dbReference>
<dbReference type="InterPro" id="IPR002467">
    <property type="entry name" value="Pept_M24A_MAP1"/>
</dbReference>
<evidence type="ECO:0000256" key="2">
    <source>
        <dbReference type="ARBA" id="ARBA00022438"/>
    </source>
</evidence>
<accession>A0A1F8H470</accession>
<reference evidence="8 9" key="1">
    <citation type="journal article" date="2016" name="Nat. Commun.">
        <title>Thousands of microbial genomes shed light on interconnected biogeochemical processes in an aquifer system.</title>
        <authorList>
            <person name="Anantharaman K."/>
            <person name="Brown C.T."/>
            <person name="Hug L.A."/>
            <person name="Sharon I."/>
            <person name="Castelle C.J."/>
            <person name="Probst A.J."/>
            <person name="Thomas B.C."/>
            <person name="Singh A."/>
            <person name="Wilkins M.J."/>
            <person name="Karaoz U."/>
            <person name="Brodie E.L."/>
            <person name="Williams K.H."/>
            <person name="Hubbard S.S."/>
            <person name="Banfield J.F."/>
        </authorList>
    </citation>
    <scope>NUCLEOTIDE SEQUENCE [LARGE SCALE GENOMIC DNA]</scope>
</reference>
<keyword evidence="2 6" id="KW-0031">Aminopeptidase</keyword>
<evidence type="ECO:0000313" key="9">
    <source>
        <dbReference type="Proteomes" id="UP000177676"/>
    </source>
</evidence>
<dbReference type="Gene3D" id="3.90.230.10">
    <property type="entry name" value="Creatinase/methionine aminopeptidase superfamily"/>
    <property type="match status" value="1"/>
</dbReference>
<dbReference type="GO" id="GO:0006508">
    <property type="term" value="P:proteolysis"/>
    <property type="evidence" value="ECO:0007669"/>
    <property type="project" value="UniProtKB-KW"/>
</dbReference>
<dbReference type="EMBL" id="MGKS01000030">
    <property type="protein sequence ID" value="OGN31639.1"/>
    <property type="molecule type" value="Genomic_DNA"/>
</dbReference>
<gene>
    <name evidence="8" type="ORF">A3I92_00030</name>
</gene>
<dbReference type="GO" id="GO:0046872">
    <property type="term" value="F:metal ion binding"/>
    <property type="evidence" value="ECO:0007669"/>
    <property type="project" value="UniProtKB-KW"/>
</dbReference>
<dbReference type="PANTHER" id="PTHR43330">
    <property type="entry name" value="METHIONINE AMINOPEPTIDASE"/>
    <property type="match status" value="1"/>
</dbReference>
<keyword evidence="3 6" id="KW-0645">Protease</keyword>
<sequence>GDIVGLDFGLIYRGFHTDAAITVPVGKISKEAQKLLQTTKESLGLGIEEVLIGNTVGDIGYVIQKYVEKKGFGVVKELVGHGVGRKLHEEPYVPNYGRKGEGEVLKEGMVIAIEPMITAGKPAVDIASDNWTYKTKDHSLAAHFEHTVAVTKEGPKVLT</sequence>
<dbReference type="AlphaFoldDB" id="A0A1F8H470"/>